<dbReference type="InterPro" id="IPR001107">
    <property type="entry name" value="Band_7"/>
</dbReference>
<evidence type="ECO:0000256" key="6">
    <source>
        <dbReference type="PIRNR" id="PIRNR005651"/>
    </source>
</evidence>
<proteinExistence type="inferred from homology"/>
<dbReference type="CDD" id="cd03405">
    <property type="entry name" value="SPFH_HflC"/>
    <property type="match status" value="1"/>
</dbReference>
<dbReference type="AlphaFoldDB" id="A0A1F6SZ52"/>
<dbReference type="EMBL" id="MFSR01000081">
    <property type="protein sequence ID" value="OGI38198.1"/>
    <property type="molecule type" value="Genomic_DNA"/>
</dbReference>
<dbReference type="Pfam" id="PF01145">
    <property type="entry name" value="Band_7"/>
    <property type="match status" value="1"/>
</dbReference>
<name>A0A1F6SZ52_9PROT</name>
<evidence type="ECO:0000256" key="4">
    <source>
        <dbReference type="ARBA" id="ARBA00022989"/>
    </source>
</evidence>
<dbReference type="InterPro" id="IPR010200">
    <property type="entry name" value="HflC"/>
</dbReference>
<evidence type="ECO:0000256" key="2">
    <source>
        <dbReference type="ARBA" id="ARBA00007862"/>
    </source>
</evidence>
<dbReference type="Gene3D" id="3.30.479.30">
    <property type="entry name" value="Band 7 domain"/>
    <property type="match status" value="1"/>
</dbReference>
<evidence type="ECO:0000256" key="1">
    <source>
        <dbReference type="ARBA" id="ARBA00004167"/>
    </source>
</evidence>
<evidence type="ECO:0000256" key="5">
    <source>
        <dbReference type="ARBA" id="ARBA00023136"/>
    </source>
</evidence>
<dbReference type="PANTHER" id="PTHR42911:SF1">
    <property type="entry name" value="MODULATOR OF FTSH PROTEASE HFLC"/>
    <property type="match status" value="1"/>
</dbReference>
<comment type="function">
    <text evidence="6">HflC and HflK could regulate a protease.</text>
</comment>
<dbReference type="Proteomes" id="UP000179334">
    <property type="component" value="Unassembled WGS sequence"/>
</dbReference>
<comment type="caution">
    <text evidence="8">The sequence shown here is derived from an EMBL/GenBank/DDBJ whole genome shotgun (WGS) entry which is preliminary data.</text>
</comment>
<feature type="domain" description="Band 7" evidence="7">
    <location>
        <begin position="22"/>
        <end position="185"/>
    </location>
</feature>
<evidence type="ECO:0000313" key="9">
    <source>
        <dbReference type="Proteomes" id="UP000179334"/>
    </source>
</evidence>
<evidence type="ECO:0000313" key="8">
    <source>
        <dbReference type="EMBL" id="OGI38198.1"/>
    </source>
</evidence>
<protein>
    <recommendedName>
        <fullName evidence="6">Protein HflC</fullName>
    </recommendedName>
</protein>
<accession>A0A1F6SZ52</accession>
<keyword evidence="5" id="KW-0472">Membrane</keyword>
<reference evidence="8 9" key="1">
    <citation type="journal article" date="2016" name="Nat. Commun.">
        <title>Thousands of microbial genomes shed light on interconnected biogeochemical processes in an aquifer system.</title>
        <authorList>
            <person name="Anantharaman K."/>
            <person name="Brown C.T."/>
            <person name="Hug L.A."/>
            <person name="Sharon I."/>
            <person name="Castelle C.J."/>
            <person name="Probst A.J."/>
            <person name="Thomas B.C."/>
            <person name="Singh A."/>
            <person name="Wilkins M.J."/>
            <person name="Karaoz U."/>
            <person name="Brodie E.L."/>
            <person name="Williams K.H."/>
            <person name="Hubbard S.S."/>
            <person name="Banfield J.F."/>
        </authorList>
    </citation>
    <scope>NUCLEOTIDE SEQUENCE [LARGE SCALE GENOMIC DNA]</scope>
</reference>
<dbReference type="PRINTS" id="PR00721">
    <property type="entry name" value="STOMATIN"/>
</dbReference>
<dbReference type="SUPFAM" id="SSF117892">
    <property type="entry name" value="Band 7/SPFH domain"/>
    <property type="match status" value="1"/>
</dbReference>
<organism evidence="8 9">
    <name type="scientific">Candidatus Muproteobacteria bacterium RBG_16_64_10</name>
    <dbReference type="NCBI Taxonomy" id="1817757"/>
    <lineage>
        <taxon>Bacteria</taxon>
        <taxon>Pseudomonadati</taxon>
        <taxon>Pseudomonadota</taxon>
        <taxon>Candidatus Muproteobacteria</taxon>
    </lineage>
</organism>
<comment type="subcellular location">
    <subcellularLocation>
        <location evidence="1">Membrane</location>
        <topology evidence="1">Single-pass membrane protein</topology>
    </subcellularLocation>
</comment>
<gene>
    <name evidence="8" type="ORF">A2V91_06815</name>
</gene>
<evidence type="ECO:0000259" key="7">
    <source>
        <dbReference type="SMART" id="SM00244"/>
    </source>
</evidence>
<dbReference type="InterPro" id="IPR001972">
    <property type="entry name" value="Stomatin_HflK_fam"/>
</dbReference>
<dbReference type="NCBIfam" id="TIGR01932">
    <property type="entry name" value="hflC"/>
    <property type="match status" value="1"/>
</dbReference>
<comment type="similarity">
    <text evidence="2 6">Belongs to the band 7/mec-2 family. HflC subfamily.</text>
</comment>
<keyword evidence="3" id="KW-0812">Transmembrane</keyword>
<dbReference type="GO" id="GO:0016020">
    <property type="term" value="C:membrane"/>
    <property type="evidence" value="ECO:0007669"/>
    <property type="project" value="UniProtKB-SubCell"/>
</dbReference>
<dbReference type="PIRSF" id="PIRSF005651">
    <property type="entry name" value="HflC"/>
    <property type="match status" value="1"/>
</dbReference>
<dbReference type="PANTHER" id="PTHR42911">
    <property type="entry name" value="MODULATOR OF FTSH PROTEASE HFLC"/>
    <property type="match status" value="1"/>
</dbReference>
<dbReference type="SMART" id="SM00244">
    <property type="entry name" value="PHB"/>
    <property type="match status" value="1"/>
</dbReference>
<keyword evidence="4" id="KW-1133">Transmembrane helix</keyword>
<dbReference type="InterPro" id="IPR036013">
    <property type="entry name" value="Band_7/SPFH_dom_sf"/>
</dbReference>
<sequence length="289" mass="32785">MNQSKLIALLGIVLVVVLTVSSTVYTVDERERVIVVRLGEVLRYDDAPGVHLKLPFLDTLRYFDSRVLTMDADAQPFLTQEKKYVLVDSYVKWRIQDPLKYFLTVGGSESGARQRLEQLTNSGLRDEVNKRPVKSVVSTDRAKIMQIVTAAADAEARKFGIEVVDVRLQRVDLPDEVSQSVYQRMKAERSRIANELRAQGAEAAEKIRAEAERKREIMLADAYRKGESMRGEGDARATAIYGAAAGKAPEFYSLYRSLNAYKESFRKKDDIMIVDPSADFFRYMKKPSR</sequence>
<evidence type="ECO:0000256" key="3">
    <source>
        <dbReference type="ARBA" id="ARBA00022692"/>
    </source>
</evidence>